<comment type="caution">
    <text evidence="2">The sequence shown here is derived from an EMBL/GenBank/DDBJ whole genome shotgun (WGS) entry which is preliminary data.</text>
</comment>
<dbReference type="InterPro" id="IPR029068">
    <property type="entry name" value="Glyas_Bleomycin-R_OHBP_Dase"/>
</dbReference>
<keyword evidence="3" id="KW-1185">Reference proteome</keyword>
<organism evidence="2 3">
    <name type="scientific">Variovorax gossypii</name>
    <dbReference type="NCBI Taxonomy" id="1679495"/>
    <lineage>
        <taxon>Bacteria</taxon>
        <taxon>Pseudomonadati</taxon>
        <taxon>Pseudomonadota</taxon>
        <taxon>Betaproteobacteria</taxon>
        <taxon>Burkholderiales</taxon>
        <taxon>Comamonadaceae</taxon>
        <taxon>Variovorax</taxon>
    </lineage>
</organism>
<sequence>MPISRLGHYSVRTAQLAASVQFYTRVLGLREGFRPAFDFPGAWLYNGDDESDYGVVHLIGIDERNLSGLRDYLGDKAAASGTGTLDHLAFIATGVAEFRKGLSREGVAFRERTVPGLRLHQVFFEDPSGVTIEMNFPAHEVA</sequence>
<dbReference type="RefSeq" id="WP_126470984.1">
    <property type="nucleotide sequence ID" value="NZ_RXOE01000002.1"/>
</dbReference>
<accession>A0A431TQ02</accession>
<dbReference type="PANTHER" id="PTHR46142">
    <property type="match status" value="1"/>
</dbReference>
<feature type="domain" description="VOC" evidence="1">
    <location>
        <begin position="5"/>
        <end position="137"/>
    </location>
</feature>
<proteinExistence type="predicted"/>
<dbReference type="PROSITE" id="PS51819">
    <property type="entry name" value="VOC"/>
    <property type="match status" value="1"/>
</dbReference>
<evidence type="ECO:0000259" key="1">
    <source>
        <dbReference type="PROSITE" id="PS51819"/>
    </source>
</evidence>
<reference evidence="2 3" key="1">
    <citation type="submission" date="2018-12" db="EMBL/GenBank/DDBJ databases">
        <title>The genome of Variovorax gossypii DSM 100435.</title>
        <authorList>
            <person name="Gao J."/>
            <person name="Sun J."/>
        </authorList>
    </citation>
    <scope>NUCLEOTIDE SEQUENCE [LARGE SCALE GENOMIC DNA]</scope>
    <source>
        <strain evidence="2 3">DSM 100435</strain>
    </source>
</reference>
<dbReference type="SUPFAM" id="SSF54593">
    <property type="entry name" value="Glyoxalase/Bleomycin resistance protein/Dihydroxybiphenyl dioxygenase"/>
    <property type="match status" value="1"/>
</dbReference>
<dbReference type="Proteomes" id="UP000267418">
    <property type="component" value="Unassembled WGS sequence"/>
</dbReference>
<dbReference type="InterPro" id="IPR004360">
    <property type="entry name" value="Glyas_Fos-R_dOase_dom"/>
</dbReference>
<dbReference type="InterPro" id="IPR037523">
    <property type="entry name" value="VOC_core"/>
</dbReference>
<dbReference type="OrthoDB" id="8562712at2"/>
<dbReference type="Gene3D" id="3.10.180.10">
    <property type="entry name" value="2,3-Dihydroxybiphenyl 1,2-Dioxygenase, domain 1"/>
    <property type="match status" value="1"/>
</dbReference>
<protein>
    <submittedName>
        <fullName evidence="2">Glyoxalase</fullName>
    </submittedName>
</protein>
<evidence type="ECO:0000313" key="3">
    <source>
        <dbReference type="Proteomes" id="UP000267418"/>
    </source>
</evidence>
<dbReference type="Pfam" id="PF00903">
    <property type="entry name" value="Glyoxalase"/>
    <property type="match status" value="1"/>
</dbReference>
<name>A0A431TQ02_9BURK</name>
<dbReference type="PANTHER" id="PTHR46142:SF3">
    <property type="entry name" value="F18B13.24 PROTEIN"/>
    <property type="match status" value="1"/>
</dbReference>
<evidence type="ECO:0000313" key="2">
    <source>
        <dbReference type="EMBL" id="RTQ35633.1"/>
    </source>
</evidence>
<gene>
    <name evidence="2" type="ORF">EJP69_14910</name>
</gene>
<dbReference type="EMBL" id="RXOE01000002">
    <property type="protein sequence ID" value="RTQ35633.1"/>
    <property type="molecule type" value="Genomic_DNA"/>
</dbReference>
<dbReference type="AlphaFoldDB" id="A0A431TQ02"/>